<evidence type="ECO:0000256" key="2">
    <source>
        <dbReference type="SAM" id="SignalP"/>
    </source>
</evidence>
<comment type="caution">
    <text evidence="3">The sequence shown here is derived from an EMBL/GenBank/DDBJ whole genome shotgun (WGS) entry which is preliminary data.</text>
</comment>
<dbReference type="EMBL" id="NBSK02000007">
    <property type="protein sequence ID" value="KAJ0198592.1"/>
    <property type="molecule type" value="Genomic_DNA"/>
</dbReference>
<feature type="compositionally biased region" description="Basic residues" evidence="1">
    <location>
        <begin position="170"/>
        <end position="195"/>
    </location>
</feature>
<dbReference type="PANTHER" id="PTHR47273">
    <property type="entry name" value="EXPRESSED PROTEIN"/>
    <property type="match status" value="1"/>
</dbReference>
<dbReference type="AlphaFoldDB" id="A0A9R1V1Z2"/>
<evidence type="ECO:0000256" key="1">
    <source>
        <dbReference type="SAM" id="MobiDB-lite"/>
    </source>
</evidence>
<dbReference type="OrthoDB" id="744797at2759"/>
<dbReference type="Proteomes" id="UP000235145">
    <property type="component" value="Unassembled WGS sequence"/>
</dbReference>
<proteinExistence type="predicted"/>
<evidence type="ECO:0008006" key="5">
    <source>
        <dbReference type="Google" id="ProtNLM"/>
    </source>
</evidence>
<organism evidence="3 4">
    <name type="scientific">Lactuca sativa</name>
    <name type="common">Garden lettuce</name>
    <dbReference type="NCBI Taxonomy" id="4236"/>
    <lineage>
        <taxon>Eukaryota</taxon>
        <taxon>Viridiplantae</taxon>
        <taxon>Streptophyta</taxon>
        <taxon>Embryophyta</taxon>
        <taxon>Tracheophyta</taxon>
        <taxon>Spermatophyta</taxon>
        <taxon>Magnoliopsida</taxon>
        <taxon>eudicotyledons</taxon>
        <taxon>Gunneridae</taxon>
        <taxon>Pentapetalae</taxon>
        <taxon>asterids</taxon>
        <taxon>campanulids</taxon>
        <taxon>Asterales</taxon>
        <taxon>Asteraceae</taxon>
        <taxon>Cichorioideae</taxon>
        <taxon>Cichorieae</taxon>
        <taxon>Lactucinae</taxon>
        <taxon>Lactuca</taxon>
    </lineage>
</organism>
<evidence type="ECO:0000313" key="3">
    <source>
        <dbReference type="EMBL" id="KAJ0198592.1"/>
    </source>
</evidence>
<reference evidence="3 4" key="1">
    <citation type="journal article" date="2017" name="Nat. Commun.">
        <title>Genome assembly with in vitro proximity ligation data and whole-genome triplication in lettuce.</title>
        <authorList>
            <person name="Reyes-Chin-Wo S."/>
            <person name="Wang Z."/>
            <person name="Yang X."/>
            <person name="Kozik A."/>
            <person name="Arikit S."/>
            <person name="Song C."/>
            <person name="Xia L."/>
            <person name="Froenicke L."/>
            <person name="Lavelle D.O."/>
            <person name="Truco M.J."/>
            <person name="Xia R."/>
            <person name="Zhu S."/>
            <person name="Xu C."/>
            <person name="Xu H."/>
            <person name="Xu X."/>
            <person name="Cox K."/>
            <person name="Korf I."/>
            <person name="Meyers B.C."/>
            <person name="Michelmore R.W."/>
        </authorList>
    </citation>
    <scope>NUCLEOTIDE SEQUENCE [LARGE SCALE GENOMIC DNA]</scope>
    <source>
        <strain evidence="4">cv. Salinas</strain>
        <tissue evidence="3">Seedlings</tissue>
    </source>
</reference>
<gene>
    <name evidence="3" type="ORF">LSAT_V11C700347560</name>
</gene>
<protein>
    <recommendedName>
        <fullName evidence="5">Pollen Ole e 1 allergen and extensin family protein</fullName>
    </recommendedName>
</protein>
<dbReference type="PANTHER" id="PTHR47273:SF6">
    <property type="entry name" value="POLLEN OLE E 1 ALLERGEN AND EXTENSIN FAMILY PROTEIN"/>
    <property type="match status" value="1"/>
</dbReference>
<accession>A0A9R1V1Z2</accession>
<dbReference type="Pfam" id="PF01190">
    <property type="entry name" value="Pollen_Ole_e_1"/>
    <property type="match status" value="1"/>
</dbReference>
<keyword evidence="2" id="KW-0732">Signal</keyword>
<feature type="signal peptide" evidence="2">
    <location>
        <begin position="1"/>
        <end position="27"/>
    </location>
</feature>
<keyword evidence="4" id="KW-1185">Reference proteome</keyword>
<name>A0A9R1V1Z2_LACSA</name>
<sequence>MMIHFQAHMIIMFFIFFFLGASAMAEAGPRNPLVDLSTPDELLSLAGYGEEKLSTVIVGGTLHCDTYFNRNSISHPISGALVAVSCDNNKKRSKSNWVRGKTDEYGDFLIDLPSHLHAISNMEKRCVVRIVHLPKISPCHRRFTSKHIRIKLTSSGNGIRTYSTDEIHLGHKQQHSHPSKNIRSKGIRKTAQHML</sequence>
<feature type="region of interest" description="Disordered" evidence="1">
    <location>
        <begin position="169"/>
        <end position="195"/>
    </location>
</feature>
<feature type="chain" id="PRO_5040245694" description="Pollen Ole e 1 allergen and extensin family protein" evidence="2">
    <location>
        <begin position="28"/>
        <end position="195"/>
    </location>
</feature>
<evidence type="ECO:0000313" key="4">
    <source>
        <dbReference type="Proteomes" id="UP000235145"/>
    </source>
</evidence>